<reference evidence="1 2" key="1">
    <citation type="journal article" date="2020" name="Mol. Biol. Evol.">
        <title>Distinct Expression and Methylation Patterns for Genes with Different Fates following a Single Whole-Genome Duplication in Flowering Plants.</title>
        <authorList>
            <person name="Shi T."/>
            <person name="Rahmani R.S."/>
            <person name="Gugger P.F."/>
            <person name="Wang M."/>
            <person name="Li H."/>
            <person name="Zhang Y."/>
            <person name="Li Z."/>
            <person name="Wang Q."/>
            <person name="Van de Peer Y."/>
            <person name="Marchal K."/>
            <person name="Chen J."/>
        </authorList>
    </citation>
    <scope>NUCLEOTIDE SEQUENCE [LARGE SCALE GENOMIC DNA]</scope>
    <source>
        <tissue evidence="1">Leaf</tissue>
    </source>
</reference>
<organism evidence="1 2">
    <name type="scientific">Nelumbo nucifera</name>
    <name type="common">Sacred lotus</name>
    <dbReference type="NCBI Taxonomy" id="4432"/>
    <lineage>
        <taxon>Eukaryota</taxon>
        <taxon>Viridiplantae</taxon>
        <taxon>Streptophyta</taxon>
        <taxon>Embryophyta</taxon>
        <taxon>Tracheophyta</taxon>
        <taxon>Spermatophyta</taxon>
        <taxon>Magnoliopsida</taxon>
        <taxon>Proteales</taxon>
        <taxon>Nelumbonaceae</taxon>
        <taxon>Nelumbo</taxon>
    </lineage>
</organism>
<accession>A0A822XJ91</accession>
<proteinExistence type="predicted"/>
<sequence>MHAQDLLINKSSHWQAVEAICKSLPEADIIPSLAFIIEPINTVDGSTFMVAPKKKKVLWIFDFVCKEKANGLYALLTTVNIVSQEQIVCSWWAPTILEKPEEIRILAMNISHIFMGASSSRRLGWLTKISLDEVQSCRISASVSWTCFDARAVFASRRRLMISSNKFSSIGIA</sequence>
<dbReference type="AlphaFoldDB" id="A0A822XJ91"/>
<keyword evidence="2" id="KW-1185">Reference proteome</keyword>
<dbReference type="EMBL" id="DUZY01000001">
    <property type="protein sequence ID" value="DAD19056.1"/>
    <property type="molecule type" value="Genomic_DNA"/>
</dbReference>
<evidence type="ECO:0000313" key="2">
    <source>
        <dbReference type="Proteomes" id="UP000607653"/>
    </source>
</evidence>
<protein>
    <submittedName>
        <fullName evidence="1">Uncharacterized protein</fullName>
    </submittedName>
</protein>
<comment type="caution">
    <text evidence="1">The sequence shown here is derived from an EMBL/GenBank/DDBJ whole genome shotgun (WGS) entry which is preliminary data.</text>
</comment>
<gene>
    <name evidence="1" type="ORF">HUJ06_020519</name>
</gene>
<evidence type="ECO:0000313" key="1">
    <source>
        <dbReference type="EMBL" id="DAD19056.1"/>
    </source>
</evidence>
<dbReference type="Proteomes" id="UP000607653">
    <property type="component" value="Unassembled WGS sequence"/>
</dbReference>
<name>A0A822XJ91_NELNU</name>